<comment type="caution">
    <text evidence="1">The sequence shown here is derived from an EMBL/GenBank/DDBJ whole genome shotgun (WGS) entry which is preliminary data.</text>
</comment>
<dbReference type="Proteomes" id="UP000326759">
    <property type="component" value="Unassembled WGS sequence"/>
</dbReference>
<evidence type="ECO:0000313" key="2">
    <source>
        <dbReference type="Proteomes" id="UP000326759"/>
    </source>
</evidence>
<accession>A0A5N5T813</accession>
<dbReference type="AlphaFoldDB" id="A0A5N5T813"/>
<protein>
    <submittedName>
        <fullName evidence="1">Exocyst complex component 3</fullName>
    </submittedName>
</protein>
<dbReference type="Pfam" id="PF06046">
    <property type="entry name" value="Sec6"/>
    <property type="match status" value="2"/>
</dbReference>
<dbReference type="EMBL" id="SEYY01007087">
    <property type="protein sequence ID" value="KAB7502632.1"/>
    <property type="molecule type" value="Genomic_DNA"/>
</dbReference>
<keyword evidence="2" id="KW-1185">Reference proteome</keyword>
<dbReference type="Gene3D" id="1.10.357.50">
    <property type="match status" value="1"/>
</dbReference>
<sequence length="392" mass="45843">MYKGETADDARNRATLLVENMLQRPDQLQKVEQYKRRVQRKNLSVEAMLKTAMQSQLDGVRTGLSQLQSALIDLQEIKSGLTDIEESLVKVPELNKVLQTCREEYLRHSQYAAAMDNLKHIFTVPDSIEKTKQYIADGKLLNAHQCIMDLENSRDDLLFELHKLPHQNPNESRLLKEYFADMQTLSEDLGKQLWIILQRTLNTVRKEPTQIVTALRIIEREERADQYALSRQKASNFLPPGRPKQWRKKAFEVFEKVVSQRIEGNQFEDRESNKNWLIRHLEVIRLMLLEDFKVIKSQCVPCFPPSYGILNTYIDMYHRNLSAHNVKLNYESWMARALELEEKEWVRPEPPQQDGDAHYKTELPHLLHDMMRQNLDVAATISSEVQAHVLIT</sequence>
<dbReference type="GO" id="GO:0000145">
    <property type="term" value="C:exocyst"/>
    <property type="evidence" value="ECO:0007669"/>
    <property type="project" value="InterPro"/>
</dbReference>
<dbReference type="GO" id="GO:0051601">
    <property type="term" value="P:exocyst localization"/>
    <property type="evidence" value="ECO:0007669"/>
    <property type="project" value="TreeGrafter"/>
</dbReference>
<dbReference type="GO" id="GO:0006887">
    <property type="term" value="P:exocytosis"/>
    <property type="evidence" value="ECO:0007669"/>
    <property type="project" value="InterPro"/>
</dbReference>
<dbReference type="OrthoDB" id="6366743at2759"/>
<dbReference type="InterPro" id="IPR010326">
    <property type="entry name" value="EXOC3/Sec6"/>
</dbReference>
<organism evidence="1 2">
    <name type="scientific">Armadillidium nasatum</name>
    <dbReference type="NCBI Taxonomy" id="96803"/>
    <lineage>
        <taxon>Eukaryota</taxon>
        <taxon>Metazoa</taxon>
        <taxon>Ecdysozoa</taxon>
        <taxon>Arthropoda</taxon>
        <taxon>Crustacea</taxon>
        <taxon>Multicrustacea</taxon>
        <taxon>Malacostraca</taxon>
        <taxon>Eumalacostraca</taxon>
        <taxon>Peracarida</taxon>
        <taxon>Isopoda</taxon>
        <taxon>Oniscidea</taxon>
        <taxon>Crinocheta</taxon>
        <taxon>Armadillidiidae</taxon>
        <taxon>Armadillidium</taxon>
    </lineage>
</organism>
<dbReference type="GO" id="GO:0000149">
    <property type="term" value="F:SNARE binding"/>
    <property type="evidence" value="ECO:0007669"/>
    <property type="project" value="TreeGrafter"/>
</dbReference>
<name>A0A5N5T813_9CRUS</name>
<proteinExistence type="predicted"/>
<reference evidence="1 2" key="1">
    <citation type="journal article" date="2019" name="PLoS Biol.">
        <title>Sex chromosomes control vertical transmission of feminizing Wolbachia symbionts in an isopod.</title>
        <authorList>
            <person name="Becking T."/>
            <person name="Chebbi M.A."/>
            <person name="Giraud I."/>
            <person name="Moumen B."/>
            <person name="Laverre T."/>
            <person name="Caubet Y."/>
            <person name="Peccoud J."/>
            <person name="Gilbert C."/>
            <person name="Cordaux R."/>
        </authorList>
    </citation>
    <scope>NUCLEOTIDE SEQUENCE [LARGE SCALE GENOMIC DNA]</scope>
    <source>
        <strain evidence="1">ANa2</strain>
        <tissue evidence="1">Whole body excluding digestive tract and cuticle</tissue>
    </source>
</reference>
<dbReference type="PANTHER" id="PTHR21292">
    <property type="entry name" value="EXOCYST COMPLEX COMPONENT SEC6-RELATED"/>
    <property type="match status" value="1"/>
</dbReference>
<dbReference type="PANTHER" id="PTHR21292:SF1">
    <property type="entry name" value="EXOCYST COMPLEX COMPONENT 3"/>
    <property type="match status" value="1"/>
</dbReference>
<evidence type="ECO:0000313" key="1">
    <source>
        <dbReference type="EMBL" id="KAB7502632.1"/>
    </source>
</evidence>
<gene>
    <name evidence="1" type="primary">Sec6</name>
    <name evidence="1" type="ORF">Anas_04133</name>
</gene>